<keyword evidence="2" id="KW-1185">Reference proteome</keyword>
<evidence type="ECO:0000313" key="2">
    <source>
        <dbReference type="Proteomes" id="UP000003163"/>
    </source>
</evidence>
<sequence>MGRNVSMTHNSTSKEVNNRIKKDGKECRNITYNLRKMANHSNEHLKKPQENLNNFKEPIKIRNFSKRNTITSNTELKDKTETQKRSKKITLTMSELPVAANSCLKIVDLKSYNNNKLLLGKNYNDENTCSPRSESIQHVIENLDLDKNYKFLTDEHFKLQKKLEKAENIFLLEKKVFINASIDNMEKQLRYDKIKAKFITTRNIYIYEKCKLISLGYKIPEVRNNLLLAIEKFKIFIKKFNNFSVVNQVNLVKLIEFDKNLKNDNTVNFADKIKDFELNAIKAFDILIKGIDGSVTTKNFHIYENLRDFLNRFILYEKMKKKIFENITNFQEYKSLFLSFDSELCPQEKRSQVKRNIKALIQKLSEKNFNVLQHILNTEEFNQKKQQIYNLVFEKKADASLVFKEMNDDDKIEFREKKEDLSIFLSKKTSVYHTKYEIDEIVKEILKEKSEYITEDEINEFYKKNLANSIDIFDNKDHIDGIIKFMYKYKTHSADNETKEYHTKKELIKALNKFLIDEIKQICNKIQIFNEDTKETFCTAFSNLILITLKLDKKILTEKKINKFLIEIHDHNCLRIKRLRDIISLYYCYRVLLLSSIK</sequence>
<dbReference type="VEuPathDB" id="MicrosporidiaDB:EDEG_02467"/>
<dbReference type="Proteomes" id="UP000003163">
    <property type="component" value="Unassembled WGS sequence"/>
</dbReference>
<reference evidence="1 2" key="1">
    <citation type="submission" date="2011-08" db="EMBL/GenBank/DDBJ databases">
        <authorList>
            <person name="Liu Z.J."/>
            <person name="Shi F.L."/>
            <person name="Lu J.Q."/>
            <person name="Li M."/>
            <person name="Wang Z.L."/>
        </authorList>
    </citation>
    <scope>NUCLEOTIDE SEQUENCE [LARGE SCALE GENOMIC DNA]</scope>
    <source>
        <strain evidence="1 2">USNM 41457</strain>
    </source>
</reference>
<comment type="caution">
    <text evidence="1">The sequence shown here is derived from an EMBL/GenBank/DDBJ whole genome shotgun (WGS) entry which is preliminary data.</text>
</comment>
<name>J9DP95_EDHAE</name>
<dbReference type="AlphaFoldDB" id="J9DP95"/>
<protein>
    <submittedName>
        <fullName evidence="1">Uncharacterized protein</fullName>
    </submittedName>
</protein>
<accession>J9DP95</accession>
<dbReference type="InParanoid" id="J9DP95"/>
<organism evidence="1 2">
    <name type="scientific">Edhazardia aedis (strain USNM 41457)</name>
    <name type="common">Microsporidian parasite</name>
    <dbReference type="NCBI Taxonomy" id="1003232"/>
    <lineage>
        <taxon>Eukaryota</taxon>
        <taxon>Fungi</taxon>
        <taxon>Fungi incertae sedis</taxon>
        <taxon>Microsporidia</taxon>
        <taxon>Edhazardia</taxon>
    </lineage>
</organism>
<dbReference type="EMBL" id="AFBI03000044">
    <property type="protein sequence ID" value="EJW03162.1"/>
    <property type="molecule type" value="Genomic_DNA"/>
</dbReference>
<proteinExistence type="predicted"/>
<dbReference type="HOGENOM" id="CLU_456358_0_0_1"/>
<reference evidence="2" key="2">
    <citation type="submission" date="2015-07" db="EMBL/GenBank/DDBJ databases">
        <title>Contrasting host-pathogen interactions and genome evolution in two generalist and specialist microsporidian pathogens of mosquitoes.</title>
        <authorList>
            <consortium name="The Broad Institute Genomics Platform"/>
            <consortium name="The Broad Institute Genome Sequencing Center for Infectious Disease"/>
            <person name="Cuomo C.A."/>
            <person name="Sanscrainte N.D."/>
            <person name="Goldberg J.M."/>
            <person name="Heiman D."/>
            <person name="Young S."/>
            <person name="Zeng Q."/>
            <person name="Becnel J.J."/>
            <person name="Birren B.W."/>
        </authorList>
    </citation>
    <scope>NUCLEOTIDE SEQUENCE [LARGE SCALE GENOMIC DNA]</scope>
    <source>
        <strain evidence="2">USNM 41457</strain>
    </source>
</reference>
<evidence type="ECO:0000313" key="1">
    <source>
        <dbReference type="EMBL" id="EJW03162.1"/>
    </source>
</evidence>
<gene>
    <name evidence="1" type="ORF">EDEG_02467</name>
</gene>